<keyword evidence="2" id="KW-1185">Reference proteome</keyword>
<name>A0ACC2KQ13_PERAE</name>
<gene>
    <name evidence="1" type="ORF">MRB53_031813</name>
</gene>
<evidence type="ECO:0000313" key="2">
    <source>
        <dbReference type="Proteomes" id="UP001234297"/>
    </source>
</evidence>
<proteinExistence type="predicted"/>
<protein>
    <submittedName>
        <fullName evidence="1">Uncharacterized protein</fullName>
    </submittedName>
</protein>
<dbReference type="Proteomes" id="UP001234297">
    <property type="component" value="Chromosome 10"/>
</dbReference>
<sequence>MPRLLAYYQENHEKHATVQTKPEIPLPISKSKVSLPISMAKLKYRAFIKHLKGRSQETKATLLKNITITNPQDKVKKFIFKFLPKSLPSPVNYTTPNITFSSDKNAGFFSNKRFLRGKAKKSKKAELDPYLILRLSSPKTSNSGEPSKIRSGHENVIKKVRESDVHIKNKLRYRVGRKQETKMAFKLPSKPTFFAFNLFCKKKVMALTQTRRITHYSSNGNDGRKSENSEIEEQRLKARKGKGIAVKAMKKVNVKRVKEGDGDALWKKKILIGARCQPQDFKGALQYDEKGNQIMKVTKTQLPSETMDLNFHMGEGK</sequence>
<evidence type="ECO:0000313" key="1">
    <source>
        <dbReference type="EMBL" id="KAJ8623284.1"/>
    </source>
</evidence>
<comment type="caution">
    <text evidence="1">The sequence shown here is derived from an EMBL/GenBank/DDBJ whole genome shotgun (WGS) entry which is preliminary data.</text>
</comment>
<accession>A0ACC2KQ13</accession>
<reference evidence="1 2" key="1">
    <citation type="journal article" date="2022" name="Hortic Res">
        <title>A haplotype resolved chromosomal level avocado genome allows analysis of novel avocado genes.</title>
        <authorList>
            <person name="Nath O."/>
            <person name="Fletcher S.J."/>
            <person name="Hayward A."/>
            <person name="Shaw L.M."/>
            <person name="Masouleh A.K."/>
            <person name="Furtado A."/>
            <person name="Henry R.J."/>
            <person name="Mitter N."/>
        </authorList>
    </citation>
    <scope>NUCLEOTIDE SEQUENCE [LARGE SCALE GENOMIC DNA]</scope>
    <source>
        <strain evidence="2">cv. Hass</strain>
    </source>
</reference>
<dbReference type="EMBL" id="CM056818">
    <property type="protein sequence ID" value="KAJ8623284.1"/>
    <property type="molecule type" value="Genomic_DNA"/>
</dbReference>
<organism evidence="1 2">
    <name type="scientific">Persea americana</name>
    <name type="common">Avocado</name>
    <dbReference type="NCBI Taxonomy" id="3435"/>
    <lineage>
        <taxon>Eukaryota</taxon>
        <taxon>Viridiplantae</taxon>
        <taxon>Streptophyta</taxon>
        <taxon>Embryophyta</taxon>
        <taxon>Tracheophyta</taxon>
        <taxon>Spermatophyta</taxon>
        <taxon>Magnoliopsida</taxon>
        <taxon>Magnoliidae</taxon>
        <taxon>Laurales</taxon>
        <taxon>Lauraceae</taxon>
        <taxon>Persea</taxon>
    </lineage>
</organism>